<evidence type="ECO:0000256" key="1">
    <source>
        <dbReference type="SAM" id="MobiDB-lite"/>
    </source>
</evidence>
<evidence type="ECO:0000313" key="2">
    <source>
        <dbReference type="EMBL" id="TQN33363.1"/>
    </source>
</evidence>
<feature type="compositionally biased region" description="Basic and acidic residues" evidence="1">
    <location>
        <begin position="23"/>
        <end position="41"/>
    </location>
</feature>
<dbReference type="AlphaFoldDB" id="A0A543NNF8"/>
<reference evidence="2 3" key="1">
    <citation type="submission" date="2019-06" db="EMBL/GenBank/DDBJ databases">
        <title>Sequencing the genomes of 1000 actinobacteria strains.</title>
        <authorList>
            <person name="Klenk H.-P."/>
        </authorList>
    </citation>
    <scope>NUCLEOTIDE SEQUENCE [LARGE SCALE GENOMIC DNA]</scope>
    <source>
        <strain evidence="2 3">DSM 45015</strain>
    </source>
</reference>
<comment type="caution">
    <text evidence="2">The sequence shown here is derived from an EMBL/GenBank/DDBJ whole genome shotgun (WGS) entry which is preliminary data.</text>
</comment>
<protein>
    <submittedName>
        <fullName evidence="2">Uncharacterized protein</fullName>
    </submittedName>
</protein>
<keyword evidence="3" id="KW-1185">Reference proteome</keyword>
<organism evidence="2 3">
    <name type="scientific">Haloactinospora alba</name>
    <dbReference type="NCBI Taxonomy" id="405555"/>
    <lineage>
        <taxon>Bacteria</taxon>
        <taxon>Bacillati</taxon>
        <taxon>Actinomycetota</taxon>
        <taxon>Actinomycetes</taxon>
        <taxon>Streptosporangiales</taxon>
        <taxon>Nocardiopsidaceae</taxon>
        <taxon>Haloactinospora</taxon>
    </lineage>
</organism>
<sequence length="112" mass="12089">MVNEHRQAAPPQQHSARPALAASREEERGARMSAAEQHKSVKELASALARDLGHASVTTVAARDERERGLVHDAVLIAGMRLDQPVAGRQLPDGGVLVWVEDDDTVPRATRA</sequence>
<dbReference type="RefSeq" id="WP_141924736.1">
    <property type="nucleotide sequence ID" value="NZ_VFQC01000001.1"/>
</dbReference>
<accession>A0A543NNF8</accession>
<dbReference type="Proteomes" id="UP000317422">
    <property type="component" value="Unassembled WGS sequence"/>
</dbReference>
<name>A0A543NNF8_9ACTN</name>
<dbReference type="EMBL" id="VFQC01000001">
    <property type="protein sequence ID" value="TQN33363.1"/>
    <property type="molecule type" value="Genomic_DNA"/>
</dbReference>
<gene>
    <name evidence="2" type="ORF">FHX37_3378</name>
</gene>
<proteinExistence type="predicted"/>
<feature type="region of interest" description="Disordered" evidence="1">
    <location>
        <begin position="1"/>
        <end position="41"/>
    </location>
</feature>
<evidence type="ECO:0000313" key="3">
    <source>
        <dbReference type="Proteomes" id="UP000317422"/>
    </source>
</evidence>